<dbReference type="CDD" id="cd08662">
    <property type="entry name" value="M13"/>
    <property type="match status" value="1"/>
</dbReference>
<evidence type="ECO:0000313" key="11">
    <source>
        <dbReference type="EMBL" id="KGM51816.1"/>
    </source>
</evidence>
<dbReference type="PRINTS" id="PR00786">
    <property type="entry name" value="NEPRILYSIN"/>
</dbReference>
<comment type="caution">
    <text evidence="11">The sequence shown here is derived from an EMBL/GenBank/DDBJ whole genome shotgun (WGS) entry which is preliminary data.</text>
</comment>
<evidence type="ECO:0000256" key="3">
    <source>
        <dbReference type="ARBA" id="ARBA00022670"/>
    </source>
</evidence>
<evidence type="ECO:0000256" key="8">
    <source>
        <dbReference type="SAM" id="SignalP"/>
    </source>
</evidence>
<dbReference type="Proteomes" id="UP000030017">
    <property type="component" value="Unassembled WGS sequence"/>
</dbReference>
<dbReference type="InterPro" id="IPR000718">
    <property type="entry name" value="Peptidase_M13"/>
</dbReference>
<evidence type="ECO:0000256" key="7">
    <source>
        <dbReference type="ARBA" id="ARBA00023049"/>
    </source>
</evidence>
<evidence type="ECO:0000256" key="1">
    <source>
        <dbReference type="ARBA" id="ARBA00001947"/>
    </source>
</evidence>
<accession>A0A0A0ELE3</accession>
<feature type="domain" description="Peptidase M13 C-terminal" evidence="9">
    <location>
        <begin position="506"/>
        <end position="709"/>
    </location>
</feature>
<evidence type="ECO:0000256" key="5">
    <source>
        <dbReference type="ARBA" id="ARBA00022801"/>
    </source>
</evidence>
<keyword evidence="8" id="KW-0732">Signal</keyword>
<dbReference type="GO" id="GO:0005886">
    <property type="term" value="C:plasma membrane"/>
    <property type="evidence" value="ECO:0007669"/>
    <property type="project" value="TreeGrafter"/>
</dbReference>
<dbReference type="SUPFAM" id="SSF55486">
    <property type="entry name" value="Metalloproteases ('zincins'), catalytic domain"/>
    <property type="match status" value="1"/>
</dbReference>
<organism evidence="11 12">
    <name type="scientific">Lysobacter concretionis Ko07 = DSM 16239</name>
    <dbReference type="NCBI Taxonomy" id="1122185"/>
    <lineage>
        <taxon>Bacteria</taxon>
        <taxon>Pseudomonadati</taxon>
        <taxon>Pseudomonadota</taxon>
        <taxon>Gammaproteobacteria</taxon>
        <taxon>Lysobacterales</taxon>
        <taxon>Lysobacteraceae</taxon>
        <taxon>Novilysobacter</taxon>
    </lineage>
</organism>
<evidence type="ECO:0000256" key="2">
    <source>
        <dbReference type="ARBA" id="ARBA00007357"/>
    </source>
</evidence>
<keyword evidence="6" id="KW-0862">Zinc</keyword>
<dbReference type="GO" id="GO:0004222">
    <property type="term" value="F:metalloendopeptidase activity"/>
    <property type="evidence" value="ECO:0007669"/>
    <property type="project" value="InterPro"/>
</dbReference>
<evidence type="ECO:0000256" key="6">
    <source>
        <dbReference type="ARBA" id="ARBA00022833"/>
    </source>
</evidence>
<name>A0A0A0ELE3_9GAMM</name>
<keyword evidence="12" id="KW-1185">Reference proteome</keyword>
<keyword evidence="7" id="KW-0482">Metalloprotease</keyword>
<feature type="signal peptide" evidence="8">
    <location>
        <begin position="1"/>
        <end position="24"/>
    </location>
</feature>
<keyword evidence="4" id="KW-0479">Metal-binding</keyword>
<evidence type="ECO:0000256" key="4">
    <source>
        <dbReference type="ARBA" id="ARBA00022723"/>
    </source>
</evidence>
<dbReference type="InterPro" id="IPR018497">
    <property type="entry name" value="Peptidase_M13_C"/>
</dbReference>
<protein>
    <submittedName>
        <fullName evidence="11">Peptidase M13</fullName>
    </submittedName>
</protein>
<reference evidence="11 12" key="1">
    <citation type="submission" date="2013-08" db="EMBL/GenBank/DDBJ databases">
        <title>Genome sequencing of Lysobacter.</title>
        <authorList>
            <person name="Zhang S."/>
            <person name="Wang G."/>
        </authorList>
    </citation>
    <scope>NUCLEOTIDE SEQUENCE [LARGE SCALE GENOMIC DNA]</scope>
    <source>
        <strain evidence="11 12">Ko07</strain>
    </source>
</reference>
<dbReference type="Pfam" id="PF01431">
    <property type="entry name" value="Peptidase_M13"/>
    <property type="match status" value="1"/>
</dbReference>
<dbReference type="AlphaFoldDB" id="A0A0A0ELE3"/>
<comment type="cofactor">
    <cofactor evidence="1">
        <name>Zn(2+)</name>
        <dbReference type="ChEBI" id="CHEBI:29105"/>
    </cofactor>
</comment>
<keyword evidence="3" id="KW-0645">Protease</keyword>
<gene>
    <name evidence="11" type="ORF">N792_09225</name>
</gene>
<dbReference type="PANTHER" id="PTHR11733:SF167">
    <property type="entry name" value="FI17812P1-RELATED"/>
    <property type="match status" value="1"/>
</dbReference>
<dbReference type="PANTHER" id="PTHR11733">
    <property type="entry name" value="ZINC METALLOPROTEASE FAMILY M13 NEPRILYSIN-RELATED"/>
    <property type="match status" value="1"/>
</dbReference>
<dbReference type="Gene3D" id="3.40.390.10">
    <property type="entry name" value="Collagenase (Catalytic Domain)"/>
    <property type="match status" value="1"/>
</dbReference>
<dbReference type="GO" id="GO:0046872">
    <property type="term" value="F:metal ion binding"/>
    <property type="evidence" value="ECO:0007669"/>
    <property type="project" value="UniProtKB-KW"/>
</dbReference>
<evidence type="ECO:0000259" key="10">
    <source>
        <dbReference type="Pfam" id="PF05649"/>
    </source>
</evidence>
<dbReference type="InterPro" id="IPR008753">
    <property type="entry name" value="Peptidase_M13_N"/>
</dbReference>
<comment type="similarity">
    <text evidence="2">Belongs to the peptidase M13 family.</text>
</comment>
<dbReference type="Pfam" id="PF05649">
    <property type="entry name" value="Peptidase_M13_N"/>
    <property type="match status" value="1"/>
</dbReference>
<feature type="domain" description="Peptidase M13 N-terminal" evidence="10">
    <location>
        <begin position="79"/>
        <end position="454"/>
    </location>
</feature>
<dbReference type="InterPro" id="IPR042089">
    <property type="entry name" value="Peptidase_M13_dom_2"/>
</dbReference>
<dbReference type="eggNOG" id="COG3590">
    <property type="taxonomic scope" value="Bacteria"/>
</dbReference>
<dbReference type="PROSITE" id="PS51885">
    <property type="entry name" value="NEPRILYSIN"/>
    <property type="match status" value="1"/>
</dbReference>
<feature type="chain" id="PRO_5001961618" evidence="8">
    <location>
        <begin position="25"/>
        <end position="712"/>
    </location>
</feature>
<evidence type="ECO:0000313" key="12">
    <source>
        <dbReference type="Proteomes" id="UP000030017"/>
    </source>
</evidence>
<dbReference type="InterPro" id="IPR024079">
    <property type="entry name" value="MetalloPept_cat_dom_sf"/>
</dbReference>
<sequence>MKKTLLFAATTIALTLGAPLAANAGDRCLDDACDLRALYEAPATSGGATGTATGTAAVSAKRFGTWGIDTDGMNRDVRPGADFFDYVSGTWAANTEIPADKSMYGSFLGLRDLSEQRVHQLLESYPKADPATGGDAAKLAALYQGYLDEKTVEALDAKPLQPYLDAIRNAKDKDAIARLMGESSASLGRSFFGSYVSDDQRNPDVYTLYFSQSGLGLGDREMYLGEKFAPQRERYVAYIAQLLELGGWADPKGHADAIMKLETAIAQAHWTRAESRDRDKTYNPVVLAELDTVAPGFPWQTYLAAAGLDYATDGVIRQDTALPKIASIFADADLDTLQAWQAFHTIDNAAPMLSRRFADAEFEFRSKFLSGQPEQAARWKRAVSYTSSAMGEAIGRDYVELYFPADAKAKMDALVSNVKAAMGARLDQLEWMSPATKAEAHAKLKGFGLKIGHPDTWRDYSGLQVANGDVLGNAVRAAQFEWDYRRVRIGKPVDKGEWGMTPQTVNAYYNSVKNEIVFPAAILQPPFFDPAADPAVNYGGIGGVIGHEIIHGFDDQGRKSDGNGLLRDWWTAEDAAKFEVQAAKLGAQYEAYEFPQLPGMHINSKVAMGENIGDLGGLTIALEAYRRSLDGKDAPVIDGFTGEQRFFMGWAQVWRTLWRDDALRQQLVNGTHSPGHIRAFAPLRNIDAWYDAFGVTEADALWVAPEDRVRIW</sequence>
<dbReference type="RefSeq" id="WP_036193875.1">
    <property type="nucleotide sequence ID" value="NZ_AVPS01000005.1"/>
</dbReference>
<proteinExistence type="inferred from homology"/>
<evidence type="ECO:0000259" key="9">
    <source>
        <dbReference type="Pfam" id="PF01431"/>
    </source>
</evidence>
<dbReference type="Gene3D" id="1.10.1380.10">
    <property type="entry name" value="Neutral endopeptidase , domain2"/>
    <property type="match status" value="1"/>
</dbReference>
<dbReference type="GO" id="GO:0016485">
    <property type="term" value="P:protein processing"/>
    <property type="evidence" value="ECO:0007669"/>
    <property type="project" value="TreeGrafter"/>
</dbReference>
<dbReference type="EMBL" id="AVPS01000005">
    <property type="protein sequence ID" value="KGM51816.1"/>
    <property type="molecule type" value="Genomic_DNA"/>
</dbReference>
<keyword evidence="5" id="KW-0378">Hydrolase</keyword>